<feature type="domain" description="RNA polymerase sigma-70 region 2" evidence="6">
    <location>
        <begin position="50"/>
        <end position="117"/>
    </location>
</feature>
<evidence type="ECO:0000256" key="3">
    <source>
        <dbReference type="ARBA" id="ARBA00023082"/>
    </source>
</evidence>
<evidence type="ECO:0000256" key="5">
    <source>
        <dbReference type="ARBA" id="ARBA00023163"/>
    </source>
</evidence>
<evidence type="ECO:0000259" key="7">
    <source>
        <dbReference type="Pfam" id="PF04545"/>
    </source>
</evidence>
<dbReference type="InterPro" id="IPR007627">
    <property type="entry name" value="RNA_pol_sigma70_r2"/>
</dbReference>
<dbReference type="Gene3D" id="1.10.10.10">
    <property type="entry name" value="Winged helix-like DNA-binding domain superfamily/Winged helix DNA-binding domain"/>
    <property type="match status" value="1"/>
</dbReference>
<name>A0A6C2YS36_9BACT</name>
<keyword evidence="5" id="KW-0804">Transcription</keyword>
<evidence type="ECO:0000313" key="9">
    <source>
        <dbReference type="Proteomes" id="UP000464378"/>
    </source>
</evidence>
<dbReference type="NCBIfam" id="TIGR02937">
    <property type="entry name" value="sigma70-ECF"/>
    <property type="match status" value="1"/>
</dbReference>
<dbReference type="KEGG" id="tim:GMBLW1_47130"/>
<dbReference type="PANTHER" id="PTHR43133">
    <property type="entry name" value="RNA POLYMERASE ECF-TYPE SIGMA FACTO"/>
    <property type="match status" value="1"/>
</dbReference>
<dbReference type="SUPFAM" id="SSF88946">
    <property type="entry name" value="Sigma2 domain of RNA polymerase sigma factors"/>
    <property type="match status" value="1"/>
</dbReference>
<comment type="similarity">
    <text evidence="1">Belongs to the sigma-70 factor family. ECF subfamily.</text>
</comment>
<dbReference type="Gene3D" id="1.10.1740.10">
    <property type="match status" value="1"/>
</dbReference>
<reference evidence="8" key="1">
    <citation type="submission" date="2019-04" db="EMBL/GenBank/DDBJ databases">
        <authorList>
            <consortium name="Science for Life Laboratories"/>
        </authorList>
    </citation>
    <scope>NUCLEOTIDE SEQUENCE</scope>
    <source>
        <strain evidence="8">MBLW1</strain>
    </source>
</reference>
<dbReference type="InterPro" id="IPR039425">
    <property type="entry name" value="RNA_pol_sigma-70-like"/>
</dbReference>
<proteinExistence type="inferred from homology"/>
<gene>
    <name evidence="8" type="ORF">GMBLW1_47130</name>
</gene>
<dbReference type="EMBL" id="LR593887">
    <property type="protein sequence ID" value="VTS06322.1"/>
    <property type="molecule type" value="Genomic_DNA"/>
</dbReference>
<dbReference type="GO" id="GO:0003677">
    <property type="term" value="F:DNA binding"/>
    <property type="evidence" value="ECO:0007669"/>
    <property type="project" value="UniProtKB-KW"/>
</dbReference>
<keyword evidence="4" id="KW-0238">DNA-binding</keyword>
<evidence type="ECO:0000256" key="2">
    <source>
        <dbReference type="ARBA" id="ARBA00023015"/>
    </source>
</evidence>
<dbReference type="EMBL" id="LR586016">
    <property type="protein sequence ID" value="VIP04480.1"/>
    <property type="molecule type" value="Genomic_DNA"/>
</dbReference>
<keyword evidence="3" id="KW-0731">Sigma factor</keyword>
<sequence>MDVLLELFSTSDRIREYKSAVKALDPLRLCSDEDLVLRLKQGQSEVLGLLIRRYEREIYGYLRRYLGDHHLADDVFQNTFLQLFLKVSQYEAGRPVRPWLYTIATNQAIDALRKHQRQTMVSLDQHAAESADGELRSLLELLESRDSGPLDRSVDRERQSLIQNWIDRLPDFLRQVVHLAYYQGLKYREIADQLQIPVGTVKSRLHTALLKLQESGSPIGSLPEL</sequence>
<evidence type="ECO:0000313" key="8">
    <source>
        <dbReference type="EMBL" id="VIP04480.1"/>
    </source>
</evidence>
<dbReference type="Proteomes" id="UP000464378">
    <property type="component" value="Chromosome"/>
</dbReference>
<dbReference type="AlphaFoldDB" id="A0A6C2YS36"/>
<dbReference type="SUPFAM" id="SSF88659">
    <property type="entry name" value="Sigma3 and sigma4 domains of RNA polymerase sigma factors"/>
    <property type="match status" value="1"/>
</dbReference>
<evidence type="ECO:0000256" key="1">
    <source>
        <dbReference type="ARBA" id="ARBA00010641"/>
    </source>
</evidence>
<dbReference type="PANTHER" id="PTHR43133:SF25">
    <property type="entry name" value="RNA POLYMERASE SIGMA FACTOR RFAY-RELATED"/>
    <property type="match status" value="1"/>
</dbReference>
<dbReference type="InterPro" id="IPR036388">
    <property type="entry name" value="WH-like_DNA-bd_sf"/>
</dbReference>
<protein>
    <submittedName>
        <fullName evidence="8">Uncharacterized protein</fullName>
    </submittedName>
</protein>
<evidence type="ECO:0000259" key="6">
    <source>
        <dbReference type="Pfam" id="PF04542"/>
    </source>
</evidence>
<dbReference type="InterPro" id="IPR013324">
    <property type="entry name" value="RNA_pol_sigma_r3/r4-like"/>
</dbReference>
<dbReference type="InParanoid" id="A0A6C2YS36"/>
<dbReference type="Pfam" id="PF04542">
    <property type="entry name" value="Sigma70_r2"/>
    <property type="match status" value="1"/>
</dbReference>
<dbReference type="Pfam" id="PF04545">
    <property type="entry name" value="Sigma70_r4"/>
    <property type="match status" value="1"/>
</dbReference>
<accession>A0A6C2YS36</accession>
<organism evidence="8">
    <name type="scientific">Tuwongella immobilis</name>
    <dbReference type="NCBI Taxonomy" id="692036"/>
    <lineage>
        <taxon>Bacteria</taxon>
        <taxon>Pseudomonadati</taxon>
        <taxon>Planctomycetota</taxon>
        <taxon>Planctomycetia</taxon>
        <taxon>Gemmatales</taxon>
        <taxon>Gemmataceae</taxon>
        <taxon>Tuwongella</taxon>
    </lineage>
</organism>
<dbReference type="InterPro" id="IPR007630">
    <property type="entry name" value="RNA_pol_sigma70_r4"/>
</dbReference>
<keyword evidence="9" id="KW-1185">Reference proteome</keyword>
<dbReference type="GO" id="GO:0016987">
    <property type="term" value="F:sigma factor activity"/>
    <property type="evidence" value="ECO:0007669"/>
    <property type="project" value="UniProtKB-KW"/>
</dbReference>
<dbReference type="GO" id="GO:0006352">
    <property type="term" value="P:DNA-templated transcription initiation"/>
    <property type="evidence" value="ECO:0007669"/>
    <property type="project" value="InterPro"/>
</dbReference>
<dbReference type="CDD" id="cd06171">
    <property type="entry name" value="Sigma70_r4"/>
    <property type="match status" value="1"/>
</dbReference>
<feature type="domain" description="RNA polymerase sigma-70 region 4" evidence="7">
    <location>
        <begin position="165"/>
        <end position="214"/>
    </location>
</feature>
<evidence type="ECO:0000256" key="4">
    <source>
        <dbReference type="ARBA" id="ARBA00023125"/>
    </source>
</evidence>
<keyword evidence="2" id="KW-0805">Transcription regulation</keyword>
<dbReference type="InterPro" id="IPR013325">
    <property type="entry name" value="RNA_pol_sigma_r2"/>
</dbReference>
<dbReference type="InterPro" id="IPR014284">
    <property type="entry name" value="RNA_pol_sigma-70_dom"/>
</dbReference>